<evidence type="ECO:0000256" key="3">
    <source>
        <dbReference type="ARBA" id="ARBA00023163"/>
    </source>
</evidence>
<dbReference type="PANTHER" id="PTHR43280">
    <property type="entry name" value="ARAC-FAMILY TRANSCRIPTIONAL REGULATOR"/>
    <property type="match status" value="1"/>
</dbReference>
<dbReference type="InterPro" id="IPR018062">
    <property type="entry name" value="HTH_AraC-typ_CS"/>
</dbReference>
<proteinExistence type="predicted"/>
<sequence>MQVKDPGVLPDSRIYFYEPTAFARENCCMVPTAGRYHCDEAYALSRSGLETFLLLLVDEGELSVGYQNREQLVRADTLVLIDGRRFHGYRSMGKVRFRWLHFDGGNSQAYHAFLTERFGHVYPGCSLVDVDRYVEQVLFQMEGPSPNEHLISAAMHGVLSALTSFHETTKSPTEVACKQAAFHLETHYREQVDLKGLASVVSLNHQYLLRQFKRHFGTTPHDYLNRLRVKAAKQLLLHTSDSVESIAFQCGFSSASHFIRVFGTMTSTTPHQFRKIKY</sequence>
<dbReference type="PROSITE" id="PS00041">
    <property type="entry name" value="HTH_ARAC_FAMILY_1"/>
    <property type="match status" value="1"/>
</dbReference>
<evidence type="ECO:0000259" key="4">
    <source>
        <dbReference type="PROSITE" id="PS01124"/>
    </source>
</evidence>
<dbReference type="GO" id="GO:0043565">
    <property type="term" value="F:sequence-specific DNA binding"/>
    <property type="evidence" value="ECO:0007669"/>
    <property type="project" value="InterPro"/>
</dbReference>
<evidence type="ECO:0000313" key="5">
    <source>
        <dbReference type="EMBL" id="NDL66951.1"/>
    </source>
</evidence>
<gene>
    <name evidence="5" type="ORF">GXN74_04210</name>
</gene>
<feature type="domain" description="HTH araC/xylS-type" evidence="4">
    <location>
        <begin position="178"/>
        <end position="276"/>
    </location>
</feature>
<dbReference type="GO" id="GO:0003700">
    <property type="term" value="F:DNA-binding transcription factor activity"/>
    <property type="evidence" value="ECO:0007669"/>
    <property type="project" value="InterPro"/>
</dbReference>
<evidence type="ECO:0000256" key="2">
    <source>
        <dbReference type="ARBA" id="ARBA00023125"/>
    </source>
</evidence>
<dbReference type="SUPFAM" id="SSF51215">
    <property type="entry name" value="Regulatory protein AraC"/>
    <property type="match status" value="1"/>
</dbReference>
<evidence type="ECO:0000313" key="6">
    <source>
        <dbReference type="Proteomes" id="UP000461585"/>
    </source>
</evidence>
<dbReference type="Pfam" id="PF12833">
    <property type="entry name" value="HTH_18"/>
    <property type="match status" value="1"/>
</dbReference>
<name>A0A7X5HUJ5_9FIRM</name>
<keyword evidence="3" id="KW-0804">Transcription</keyword>
<organism evidence="5 6">
    <name type="scientific">Anaerotalea alkaliphila</name>
    <dbReference type="NCBI Taxonomy" id="2662126"/>
    <lineage>
        <taxon>Bacteria</taxon>
        <taxon>Bacillati</taxon>
        <taxon>Bacillota</taxon>
        <taxon>Clostridia</taxon>
        <taxon>Eubacteriales</taxon>
        <taxon>Anaerotalea</taxon>
    </lineage>
</organism>
<dbReference type="SMART" id="SM00342">
    <property type="entry name" value="HTH_ARAC"/>
    <property type="match status" value="1"/>
</dbReference>
<accession>A0A7X5HUJ5</accession>
<dbReference type="Gene3D" id="1.10.10.60">
    <property type="entry name" value="Homeodomain-like"/>
    <property type="match status" value="2"/>
</dbReference>
<reference evidence="5 6" key="1">
    <citation type="submission" date="2020-01" db="EMBL/GenBank/DDBJ databases">
        <title>Anaeroalcalibacter tamaniensis gen. nov., sp. nov., moderately halophilic strictly anaerobic fermenter bacterium from mud volcano of Taman peninsula.</title>
        <authorList>
            <person name="Frolova A."/>
            <person name="Merkel A.Y."/>
            <person name="Slobodkin A.I."/>
        </authorList>
    </citation>
    <scope>NUCLEOTIDE SEQUENCE [LARGE SCALE GENOMIC DNA]</scope>
    <source>
        <strain evidence="5 6">F-3ap</strain>
    </source>
</reference>
<dbReference type="InterPro" id="IPR037923">
    <property type="entry name" value="HTH-like"/>
</dbReference>
<dbReference type="Proteomes" id="UP000461585">
    <property type="component" value="Unassembled WGS sequence"/>
</dbReference>
<dbReference type="AlphaFoldDB" id="A0A7X5HUJ5"/>
<dbReference type="InterPro" id="IPR003313">
    <property type="entry name" value="AraC-bd"/>
</dbReference>
<evidence type="ECO:0000256" key="1">
    <source>
        <dbReference type="ARBA" id="ARBA00023015"/>
    </source>
</evidence>
<keyword evidence="2" id="KW-0238">DNA-binding</keyword>
<keyword evidence="1" id="KW-0805">Transcription regulation</keyword>
<keyword evidence="6" id="KW-1185">Reference proteome</keyword>
<protein>
    <submittedName>
        <fullName evidence="5">Helix-turn-helix transcriptional regulator</fullName>
    </submittedName>
</protein>
<dbReference type="SUPFAM" id="SSF46689">
    <property type="entry name" value="Homeodomain-like"/>
    <property type="match status" value="2"/>
</dbReference>
<dbReference type="RefSeq" id="WP_162369680.1">
    <property type="nucleotide sequence ID" value="NZ_JAAEEH010000008.1"/>
</dbReference>
<dbReference type="Pfam" id="PF02311">
    <property type="entry name" value="AraC_binding"/>
    <property type="match status" value="1"/>
</dbReference>
<dbReference type="InterPro" id="IPR018060">
    <property type="entry name" value="HTH_AraC"/>
</dbReference>
<dbReference type="InterPro" id="IPR009057">
    <property type="entry name" value="Homeodomain-like_sf"/>
</dbReference>
<dbReference type="PANTHER" id="PTHR43280:SF2">
    <property type="entry name" value="HTH-TYPE TRANSCRIPTIONAL REGULATOR EXSA"/>
    <property type="match status" value="1"/>
</dbReference>
<comment type="caution">
    <text evidence="5">The sequence shown here is derived from an EMBL/GenBank/DDBJ whole genome shotgun (WGS) entry which is preliminary data.</text>
</comment>
<dbReference type="PROSITE" id="PS01124">
    <property type="entry name" value="HTH_ARAC_FAMILY_2"/>
    <property type="match status" value="1"/>
</dbReference>
<dbReference type="EMBL" id="JAAEEH010000008">
    <property type="protein sequence ID" value="NDL66951.1"/>
    <property type="molecule type" value="Genomic_DNA"/>
</dbReference>